<dbReference type="InterPro" id="IPR006143">
    <property type="entry name" value="RND_pump_MFP"/>
</dbReference>
<reference evidence="3" key="1">
    <citation type="submission" date="2018-05" db="EMBL/GenBank/DDBJ databases">
        <authorList>
            <person name="Lanie J.A."/>
            <person name="Ng W.-L."/>
            <person name="Kazmierczak K.M."/>
            <person name="Andrzejewski T.M."/>
            <person name="Davidsen T.M."/>
            <person name="Wayne K.J."/>
            <person name="Tettelin H."/>
            <person name="Glass J.I."/>
            <person name="Rusch D."/>
            <person name="Podicherti R."/>
            <person name="Tsui H.-C.T."/>
            <person name="Winkler M.E."/>
        </authorList>
    </citation>
    <scope>NUCLEOTIDE SEQUENCE</scope>
</reference>
<feature type="domain" description="CusB-like beta-barrel" evidence="2">
    <location>
        <begin position="196"/>
        <end position="267"/>
    </location>
</feature>
<dbReference type="Pfam" id="PF25954">
    <property type="entry name" value="Beta-barrel_RND_2"/>
    <property type="match status" value="1"/>
</dbReference>
<protein>
    <submittedName>
        <fullName evidence="3">Uncharacterized protein</fullName>
    </submittedName>
</protein>
<feature type="domain" description="CzcB-like alpha-helical hairpin" evidence="1">
    <location>
        <begin position="102"/>
        <end position="156"/>
    </location>
</feature>
<dbReference type="Gene3D" id="2.40.420.20">
    <property type="match status" value="1"/>
</dbReference>
<organism evidence="3">
    <name type="scientific">marine metagenome</name>
    <dbReference type="NCBI Taxonomy" id="408172"/>
    <lineage>
        <taxon>unclassified sequences</taxon>
        <taxon>metagenomes</taxon>
        <taxon>ecological metagenomes</taxon>
    </lineage>
</organism>
<dbReference type="SUPFAM" id="SSF111369">
    <property type="entry name" value="HlyD-like secretion proteins"/>
    <property type="match status" value="1"/>
</dbReference>
<dbReference type="Gene3D" id="1.10.287.470">
    <property type="entry name" value="Helix hairpin bin"/>
    <property type="match status" value="1"/>
</dbReference>
<dbReference type="InterPro" id="IPR058792">
    <property type="entry name" value="Beta-barrel_RND_2"/>
</dbReference>
<evidence type="ECO:0000259" key="1">
    <source>
        <dbReference type="Pfam" id="PF25893"/>
    </source>
</evidence>
<dbReference type="GO" id="GO:1990281">
    <property type="term" value="C:efflux pump complex"/>
    <property type="evidence" value="ECO:0007669"/>
    <property type="project" value="TreeGrafter"/>
</dbReference>
<sequence length="351" mass="39948">MKKKKKEYVDLLNDLRLDINEINNGITLLDENEQIQVISKFNVIEKEFKTYVKLQANLKTRKNVVILSEFQGQLKNLFVIEGQLVKKGALLAEINDSGLEEQLDQMLIQANFTKDNFDRVKRLWDKNIGSEMQFLKAKSDFETSNKMVEQIRDQLSKTKIYAPFNGEIDEIISNLGSNLVPGSQILRVVNLDIIYAEAQVPEKYVSSISIGTEAIVSIPLLNKEVTSKIVQTGNFINPNSRTFRIEAPVENKDKRIKQNLNARIKIKNYSNSKAKVVPLRVLREDASGKPYLYKLVTTDKKDIFLTVKSFVETGDNNDEEIEIIKGVSIGDIIVLEGANNVENNQRVRVIE</sequence>
<accession>A0A381TCF0</accession>
<dbReference type="EMBL" id="UINC01004372">
    <property type="protein sequence ID" value="SVA13842.1"/>
    <property type="molecule type" value="Genomic_DNA"/>
</dbReference>
<dbReference type="InterPro" id="IPR058648">
    <property type="entry name" value="HH_CzcB-like"/>
</dbReference>
<dbReference type="NCBIfam" id="TIGR01730">
    <property type="entry name" value="RND_mfp"/>
    <property type="match status" value="1"/>
</dbReference>
<dbReference type="PANTHER" id="PTHR30469:SF15">
    <property type="entry name" value="HLYD FAMILY OF SECRETION PROTEINS"/>
    <property type="match status" value="1"/>
</dbReference>
<dbReference type="PANTHER" id="PTHR30469">
    <property type="entry name" value="MULTIDRUG RESISTANCE PROTEIN MDTA"/>
    <property type="match status" value="1"/>
</dbReference>
<dbReference type="GO" id="GO:0015562">
    <property type="term" value="F:efflux transmembrane transporter activity"/>
    <property type="evidence" value="ECO:0007669"/>
    <property type="project" value="TreeGrafter"/>
</dbReference>
<dbReference type="Pfam" id="PF25893">
    <property type="entry name" value="HH_CzcB"/>
    <property type="match status" value="1"/>
</dbReference>
<name>A0A381TCF0_9ZZZZ</name>
<evidence type="ECO:0000259" key="2">
    <source>
        <dbReference type="Pfam" id="PF25954"/>
    </source>
</evidence>
<dbReference type="AlphaFoldDB" id="A0A381TCF0"/>
<evidence type="ECO:0000313" key="3">
    <source>
        <dbReference type="EMBL" id="SVA13842.1"/>
    </source>
</evidence>
<proteinExistence type="predicted"/>
<dbReference type="Gene3D" id="2.40.30.170">
    <property type="match status" value="1"/>
</dbReference>
<dbReference type="Gene3D" id="2.40.50.100">
    <property type="match status" value="1"/>
</dbReference>
<gene>
    <name evidence="3" type="ORF">METZ01_LOCUS66696</name>
</gene>